<accession>A0A2A2KYC2</accession>
<dbReference type="EMBL" id="LIAE01007493">
    <property type="protein sequence ID" value="PAV78938.1"/>
    <property type="molecule type" value="Genomic_DNA"/>
</dbReference>
<evidence type="ECO:0000256" key="1">
    <source>
        <dbReference type="SAM" id="MobiDB-lite"/>
    </source>
</evidence>
<dbReference type="AlphaFoldDB" id="A0A2A2KYC2"/>
<evidence type="ECO:0000313" key="2">
    <source>
        <dbReference type="EMBL" id="PAV78938.1"/>
    </source>
</evidence>
<protein>
    <submittedName>
        <fullName evidence="2">Uncharacterized protein</fullName>
    </submittedName>
</protein>
<feature type="region of interest" description="Disordered" evidence="1">
    <location>
        <begin position="50"/>
        <end position="74"/>
    </location>
</feature>
<organism evidence="2 3">
    <name type="scientific">Diploscapter pachys</name>
    <dbReference type="NCBI Taxonomy" id="2018661"/>
    <lineage>
        <taxon>Eukaryota</taxon>
        <taxon>Metazoa</taxon>
        <taxon>Ecdysozoa</taxon>
        <taxon>Nematoda</taxon>
        <taxon>Chromadorea</taxon>
        <taxon>Rhabditida</taxon>
        <taxon>Rhabditina</taxon>
        <taxon>Rhabditomorpha</taxon>
        <taxon>Rhabditoidea</taxon>
        <taxon>Rhabditidae</taxon>
        <taxon>Diploscapter</taxon>
    </lineage>
</organism>
<gene>
    <name evidence="2" type="ORF">WR25_21932</name>
</gene>
<feature type="compositionally biased region" description="Polar residues" evidence="1">
    <location>
        <begin position="64"/>
        <end position="74"/>
    </location>
</feature>
<name>A0A2A2KYC2_9BILA</name>
<comment type="caution">
    <text evidence="2">The sequence shown here is derived from an EMBL/GenBank/DDBJ whole genome shotgun (WGS) entry which is preliminary data.</text>
</comment>
<sequence length="74" mass="8309">MRVKGKKLLREEKRDPGKGRGMEMGDGEMGKEGKLPLLLDTETNWKSYCRQTQTQTRTGKEGKGQSNATTGKEH</sequence>
<evidence type="ECO:0000313" key="3">
    <source>
        <dbReference type="Proteomes" id="UP000218231"/>
    </source>
</evidence>
<feature type="region of interest" description="Disordered" evidence="1">
    <location>
        <begin position="1"/>
        <end position="36"/>
    </location>
</feature>
<reference evidence="2 3" key="1">
    <citation type="journal article" date="2017" name="Curr. Biol.">
        <title>Genome architecture and evolution of a unichromosomal asexual nematode.</title>
        <authorList>
            <person name="Fradin H."/>
            <person name="Zegar C."/>
            <person name="Gutwein M."/>
            <person name="Lucas J."/>
            <person name="Kovtun M."/>
            <person name="Corcoran D."/>
            <person name="Baugh L.R."/>
            <person name="Kiontke K."/>
            <person name="Gunsalus K."/>
            <person name="Fitch D.H."/>
            <person name="Piano F."/>
        </authorList>
    </citation>
    <scope>NUCLEOTIDE SEQUENCE [LARGE SCALE GENOMIC DNA]</scope>
    <source>
        <strain evidence="2">PF1309</strain>
    </source>
</reference>
<proteinExistence type="predicted"/>
<feature type="compositionally biased region" description="Basic and acidic residues" evidence="1">
    <location>
        <begin position="8"/>
        <end position="34"/>
    </location>
</feature>
<dbReference type="Proteomes" id="UP000218231">
    <property type="component" value="Unassembled WGS sequence"/>
</dbReference>
<keyword evidence="3" id="KW-1185">Reference proteome</keyword>